<dbReference type="Proteomes" id="UP001178461">
    <property type="component" value="Chromosome 15"/>
</dbReference>
<evidence type="ECO:0000256" key="1">
    <source>
        <dbReference type="SAM" id="Phobius"/>
    </source>
</evidence>
<keyword evidence="1" id="KW-0472">Membrane</keyword>
<evidence type="ECO:0000313" key="2">
    <source>
        <dbReference type="EMBL" id="CAI5795634.1"/>
    </source>
</evidence>
<keyword evidence="1" id="KW-1133">Transmembrane helix</keyword>
<name>A0AA35LGA3_9SAUR</name>
<keyword evidence="1" id="KW-0812">Transmembrane</keyword>
<feature type="transmembrane region" description="Helical" evidence="1">
    <location>
        <begin position="26"/>
        <end position="44"/>
    </location>
</feature>
<accession>A0AA35LGA3</accession>
<keyword evidence="3" id="KW-1185">Reference proteome</keyword>
<organism evidence="2 3">
    <name type="scientific">Podarcis lilfordi</name>
    <name type="common">Lilford's wall lizard</name>
    <dbReference type="NCBI Taxonomy" id="74358"/>
    <lineage>
        <taxon>Eukaryota</taxon>
        <taxon>Metazoa</taxon>
        <taxon>Chordata</taxon>
        <taxon>Craniata</taxon>
        <taxon>Vertebrata</taxon>
        <taxon>Euteleostomi</taxon>
        <taxon>Lepidosauria</taxon>
        <taxon>Squamata</taxon>
        <taxon>Bifurcata</taxon>
        <taxon>Unidentata</taxon>
        <taxon>Episquamata</taxon>
        <taxon>Laterata</taxon>
        <taxon>Lacertibaenia</taxon>
        <taxon>Lacertidae</taxon>
        <taxon>Podarcis</taxon>
    </lineage>
</organism>
<dbReference type="AlphaFoldDB" id="A0AA35LGA3"/>
<sequence>MKKCLNFKQTKQKQKKRLHLPVSTPVLNGVSLLGEIYINIYIYIKNKKPRKKTFYSICILCQSMGLLQWSCSRLEVCDLCYRLFLRRMLFPSSRADRLFSPLAVVVDYDDDDYNYSDSLFILFFFWLEGDPFWDGGWGVGLCFLGPSRANPEPAITRWQLAMARLTGSSRKG</sequence>
<gene>
    <name evidence="2" type="ORF">PODLI_1B013686</name>
</gene>
<dbReference type="EMBL" id="OX395141">
    <property type="protein sequence ID" value="CAI5795634.1"/>
    <property type="molecule type" value="Genomic_DNA"/>
</dbReference>
<evidence type="ECO:0000313" key="3">
    <source>
        <dbReference type="Proteomes" id="UP001178461"/>
    </source>
</evidence>
<proteinExistence type="predicted"/>
<protein>
    <submittedName>
        <fullName evidence="2">Uncharacterized protein</fullName>
    </submittedName>
</protein>
<reference evidence="2" key="1">
    <citation type="submission" date="2022-12" db="EMBL/GenBank/DDBJ databases">
        <authorList>
            <person name="Alioto T."/>
            <person name="Alioto T."/>
            <person name="Gomez Garrido J."/>
        </authorList>
    </citation>
    <scope>NUCLEOTIDE SEQUENCE</scope>
</reference>